<evidence type="ECO:0000256" key="3">
    <source>
        <dbReference type="ARBA" id="ARBA00022833"/>
    </source>
</evidence>
<dbReference type="Proteomes" id="UP001231189">
    <property type="component" value="Unassembled WGS sequence"/>
</dbReference>
<feature type="compositionally biased region" description="Pro residues" evidence="4">
    <location>
        <begin position="31"/>
        <end position="40"/>
    </location>
</feature>
<feature type="compositionally biased region" description="Basic and acidic residues" evidence="4">
    <location>
        <begin position="503"/>
        <end position="517"/>
    </location>
</feature>
<feature type="compositionally biased region" description="Polar residues" evidence="4">
    <location>
        <begin position="1468"/>
        <end position="1478"/>
    </location>
</feature>
<keyword evidence="1" id="KW-0479">Metal-binding</keyword>
<feature type="compositionally biased region" description="Polar residues" evidence="4">
    <location>
        <begin position="1"/>
        <end position="15"/>
    </location>
</feature>
<accession>A0AAD8WB57</accession>
<feature type="region of interest" description="Disordered" evidence="4">
    <location>
        <begin position="1"/>
        <end position="101"/>
    </location>
</feature>
<name>A0AAD8WB57_LOLMU</name>
<dbReference type="Gene3D" id="3.30.40.100">
    <property type="match status" value="1"/>
</dbReference>
<evidence type="ECO:0000256" key="2">
    <source>
        <dbReference type="ARBA" id="ARBA00022771"/>
    </source>
</evidence>
<feature type="compositionally biased region" description="Low complexity" evidence="4">
    <location>
        <begin position="1158"/>
        <end position="1170"/>
    </location>
</feature>
<dbReference type="EMBL" id="JAUUTY010000004">
    <property type="protein sequence ID" value="KAK1650086.1"/>
    <property type="molecule type" value="Genomic_DNA"/>
</dbReference>
<feature type="region of interest" description="Disordered" evidence="4">
    <location>
        <begin position="1455"/>
        <end position="1478"/>
    </location>
</feature>
<feature type="region of interest" description="Disordered" evidence="4">
    <location>
        <begin position="503"/>
        <end position="533"/>
    </location>
</feature>
<dbReference type="InterPro" id="IPR055300">
    <property type="entry name" value="CWZF3/5/7"/>
</dbReference>
<feature type="region of interest" description="Disordered" evidence="4">
    <location>
        <begin position="383"/>
        <end position="423"/>
    </location>
</feature>
<evidence type="ECO:0000256" key="1">
    <source>
        <dbReference type="ARBA" id="ARBA00022723"/>
    </source>
</evidence>
<gene>
    <name evidence="6" type="ORF">QYE76_067891</name>
</gene>
<evidence type="ECO:0000259" key="5">
    <source>
        <dbReference type="PROSITE" id="PS51050"/>
    </source>
</evidence>
<feature type="region of interest" description="Disordered" evidence="4">
    <location>
        <begin position="1072"/>
        <end position="1106"/>
    </location>
</feature>
<reference evidence="6" key="1">
    <citation type="submission" date="2023-07" db="EMBL/GenBank/DDBJ databases">
        <title>A chromosome-level genome assembly of Lolium multiflorum.</title>
        <authorList>
            <person name="Chen Y."/>
            <person name="Copetti D."/>
            <person name="Kolliker R."/>
            <person name="Studer B."/>
        </authorList>
    </citation>
    <scope>NUCLEOTIDE SEQUENCE</scope>
    <source>
        <strain evidence="6">02402/16</strain>
        <tissue evidence="6">Leaf</tissue>
    </source>
</reference>
<dbReference type="GO" id="GO:0008270">
    <property type="term" value="F:zinc ion binding"/>
    <property type="evidence" value="ECO:0007669"/>
    <property type="project" value="UniProtKB-KW"/>
</dbReference>
<evidence type="ECO:0000313" key="6">
    <source>
        <dbReference type="EMBL" id="KAK1650086.1"/>
    </source>
</evidence>
<feature type="compositionally biased region" description="Basic and acidic residues" evidence="4">
    <location>
        <begin position="973"/>
        <end position="988"/>
    </location>
</feature>
<evidence type="ECO:0000313" key="7">
    <source>
        <dbReference type="Proteomes" id="UP001231189"/>
    </source>
</evidence>
<dbReference type="Pfam" id="PF07496">
    <property type="entry name" value="zf-CW"/>
    <property type="match status" value="1"/>
</dbReference>
<dbReference type="PANTHER" id="PTHR46524">
    <property type="entry name" value="CW-TYPE ZINC FINGER"/>
    <property type="match status" value="1"/>
</dbReference>
<feature type="region of interest" description="Disordered" evidence="4">
    <location>
        <begin position="1149"/>
        <end position="1195"/>
    </location>
</feature>
<protein>
    <recommendedName>
        <fullName evidence="5">CW-type domain-containing protein</fullName>
    </recommendedName>
</protein>
<feature type="compositionally biased region" description="Low complexity" evidence="4">
    <location>
        <begin position="42"/>
        <end position="59"/>
    </location>
</feature>
<feature type="region of interest" description="Disordered" evidence="4">
    <location>
        <begin position="253"/>
        <end position="272"/>
    </location>
</feature>
<keyword evidence="3" id="KW-0862">Zinc</keyword>
<dbReference type="PANTHER" id="PTHR46524:SF7">
    <property type="entry name" value="CW-TYPE ZINC FINGER"/>
    <property type="match status" value="1"/>
</dbReference>
<feature type="compositionally biased region" description="Polar residues" evidence="4">
    <location>
        <begin position="874"/>
        <end position="900"/>
    </location>
</feature>
<feature type="compositionally biased region" description="Low complexity" evidence="4">
    <location>
        <begin position="1183"/>
        <end position="1193"/>
    </location>
</feature>
<feature type="region of interest" description="Disordered" evidence="4">
    <location>
        <begin position="924"/>
        <end position="1020"/>
    </location>
</feature>
<sequence length="1584" mass="174219">MTPSPQHNTTHNNPWIDTLPPFLPQSRSRPSPLPRSPHPIPKSDCTSSSSSGDDGTGSTNQPTKHPSPPLPATPSNLYDTEGRLLVAGEREIPPPGGTSMLSLRRRHEEAGAGFRGMADDVELEEGEACSDDDDGFVDPDVALSYIDEKLQQVLGHFQKDFEGGVSAEKLGPKFGGYGSFLPTYQRPPTPLPPSRRGSPMVANIGTPRSPYQQPAEILGQNPSTVAVEPISRNNGTTAPSSGDLCKKKICSRTNGDKDSAAPSNSLGSSFSDTDQKAMKVRIRVGSSNALVKEKASIYSGLGLDISSSSSMEGSPDGYALLSPEFSNMPFESPRTILQVMTCFSVPGGFLLSPLHDNVLQLTSKVAPLLKKWGKHLDVQNIPSRYEGHSEPALDGGRFRRQLSKKKKSDSKKKKSINTNTRNDIDDTNIIMSKEVKIEAAACKEIIPDTPGIPSISGVLTTELTRASQCPEESTRNPCISRPYKENEDIQLKERMGSDELATDKAEAMKEEASKHTENGSFDKSSGNGYRVKGEVRSKGGEVDMCFEERDITNQNHSPFYRKKESKVKADRKFGAATVNSESNEDMEGCEMPCDDLKKAPGQSIFSSHRLGEDNYQTEIKRMHNEHKVNAAAASDFLEDNSRTHSSAAVKDKKSDCQLSNHFEKKTKAKSHKDLIENLPIRSQVDKEGDMLENRSAQCELRQKEMMTGNNKKEFDMSTAPKEVIPVSIKHGKIPASEEQELHMPSTSSLAVTNTVPLPAPVVIEENWVCCDMCQKWRLLPYGTNPSMLPKKWKCSMLNWLPGMNRCDIREEETTDALNALYVTQVPATGVSSCGPHTIAAGTAVSNSYNISGQLEQSRKRKITLKDGNGLVESSYPTPSSISLMSNHQASTKNNRTSDSVHYSFERDYGSKHELGPVSTSADFAEEKQKLKHKNRNSYSDEGDLMEKSEKHSKFQTKRGIDQDDHKTSKKTKKMDQHNSDRDWNHKCDLTGGSVPDEPITFPAKEKTIKSSREQGDISFHKEKVSSRYDLLEKTKKIDDEDAAFVKEKKEHHEDVGRLDLLRRKTITKECQKIQKYSDHTSKGDKNENLKERKPKKMKSNEPTFNVDSRSVKVRDADIVFSSAEGCLNNELVADNKYITGKDVSIEQNRRPDTINFQTSTAATSSSSKISSSRRNKKSREAKGSPVGSVSSSPFRNLNIEKLSHGKITGKDGSLNADSSTVHNAGIKVGELYDGEHARNFGDSQAAVGNNQPKVSFRKEKSQPSIDNQEMQKHIVGQVAHSHLKEGKLEVHSTPVKSDASKMKAQFRRSSVEIADRRGITKQAISNSSDTASPVRKDNSMVAFALKEARDLKHMANHLKNKGQVLESTGLYFEAALKFLHVASLLETPSTDSSRPTDAAQSMKMYSETAKLCDFCAHAYERCKEMAAAALAFKCVEVAYLKAAYYKHPSANKDRQELQAVVQRAPGESPSSSASDIENLNSHGVSKATSTKGRNSPQVAGNLLPLAVRNQAHLLRLLAYTNDVNCAFDATRKSQIAIASSAGNQEGGKGVDDGLGSVRTVLDLNFNNVDELLRLVRLSMESISS</sequence>
<feature type="compositionally biased region" description="Basic and acidic residues" evidence="4">
    <location>
        <begin position="944"/>
        <end position="966"/>
    </location>
</feature>
<keyword evidence="2" id="KW-0863">Zinc-finger</keyword>
<keyword evidence="7" id="KW-1185">Reference proteome</keyword>
<dbReference type="Pfam" id="PF24756">
    <property type="entry name" value="THD_CWZF3-5-7"/>
    <property type="match status" value="1"/>
</dbReference>
<dbReference type="PROSITE" id="PS51050">
    <property type="entry name" value="ZF_CW"/>
    <property type="match status" value="1"/>
</dbReference>
<organism evidence="6 7">
    <name type="scientific">Lolium multiflorum</name>
    <name type="common">Italian ryegrass</name>
    <name type="synonym">Lolium perenne subsp. multiflorum</name>
    <dbReference type="NCBI Taxonomy" id="4521"/>
    <lineage>
        <taxon>Eukaryota</taxon>
        <taxon>Viridiplantae</taxon>
        <taxon>Streptophyta</taxon>
        <taxon>Embryophyta</taxon>
        <taxon>Tracheophyta</taxon>
        <taxon>Spermatophyta</taxon>
        <taxon>Magnoliopsida</taxon>
        <taxon>Liliopsida</taxon>
        <taxon>Poales</taxon>
        <taxon>Poaceae</taxon>
        <taxon>BOP clade</taxon>
        <taxon>Pooideae</taxon>
        <taxon>Poodae</taxon>
        <taxon>Poeae</taxon>
        <taxon>Poeae Chloroplast Group 2 (Poeae type)</taxon>
        <taxon>Loliodinae</taxon>
        <taxon>Loliinae</taxon>
        <taxon>Lolium</taxon>
    </lineage>
</organism>
<comment type="caution">
    <text evidence="6">The sequence shown here is derived from an EMBL/GenBank/DDBJ whole genome shotgun (WGS) entry which is preliminary data.</text>
</comment>
<feature type="domain" description="CW-type" evidence="5">
    <location>
        <begin position="761"/>
        <end position="814"/>
    </location>
</feature>
<feature type="compositionally biased region" description="Basic and acidic residues" evidence="4">
    <location>
        <begin position="1072"/>
        <end position="1091"/>
    </location>
</feature>
<proteinExistence type="predicted"/>
<feature type="compositionally biased region" description="Polar residues" evidence="4">
    <location>
        <begin position="261"/>
        <end position="272"/>
    </location>
</feature>
<feature type="compositionally biased region" description="Basic and acidic residues" evidence="4">
    <location>
        <begin position="1003"/>
        <end position="1020"/>
    </location>
</feature>
<feature type="compositionally biased region" description="Basic residues" evidence="4">
    <location>
        <begin position="398"/>
        <end position="415"/>
    </location>
</feature>
<feature type="compositionally biased region" description="Polar residues" evidence="4">
    <location>
        <begin position="518"/>
        <end position="527"/>
    </location>
</feature>
<dbReference type="InterPro" id="IPR056406">
    <property type="entry name" value="THD_CWZF3/5/7"/>
</dbReference>
<feature type="region of interest" description="Disordered" evidence="4">
    <location>
        <begin position="867"/>
        <end position="900"/>
    </location>
</feature>
<evidence type="ECO:0000256" key="4">
    <source>
        <dbReference type="SAM" id="MobiDB-lite"/>
    </source>
</evidence>
<dbReference type="InterPro" id="IPR011124">
    <property type="entry name" value="Znf_CW"/>
</dbReference>